<evidence type="ECO:0008006" key="4">
    <source>
        <dbReference type="Google" id="ProtNLM"/>
    </source>
</evidence>
<reference evidence="2" key="1">
    <citation type="submission" date="2020-10" db="EMBL/GenBank/DDBJ databases">
        <authorList>
            <person name="Gilroy R."/>
        </authorList>
    </citation>
    <scope>NUCLEOTIDE SEQUENCE</scope>
    <source>
        <strain evidence="2">17073</strain>
    </source>
</reference>
<dbReference type="PROSITE" id="PS51257">
    <property type="entry name" value="PROKAR_LIPOPROTEIN"/>
    <property type="match status" value="1"/>
</dbReference>
<evidence type="ECO:0000256" key="1">
    <source>
        <dbReference type="SAM" id="SignalP"/>
    </source>
</evidence>
<name>A0A9D1IL99_9BACT</name>
<organism evidence="2 3">
    <name type="scientific">Candidatus Limisoma intestinavium</name>
    <dbReference type="NCBI Taxonomy" id="2840856"/>
    <lineage>
        <taxon>Bacteria</taxon>
        <taxon>Pseudomonadati</taxon>
        <taxon>Bacteroidota</taxon>
        <taxon>Bacteroidia</taxon>
        <taxon>Bacteroidales</taxon>
        <taxon>Candidatus Limisoma</taxon>
    </lineage>
</organism>
<dbReference type="InterPro" id="IPR030890">
    <property type="entry name" value="LP_HExxH_w_TonB"/>
</dbReference>
<feature type="signal peptide" evidence="1">
    <location>
        <begin position="1"/>
        <end position="19"/>
    </location>
</feature>
<evidence type="ECO:0000313" key="3">
    <source>
        <dbReference type="Proteomes" id="UP000824076"/>
    </source>
</evidence>
<protein>
    <recommendedName>
        <fullName evidence="4">Substrate import-associated zinc metallohydrolase lipoprotein</fullName>
    </recommendedName>
</protein>
<dbReference type="NCBIfam" id="TIGR04549">
    <property type="entry name" value="LP_HExxH_w_tonB"/>
    <property type="match status" value="1"/>
</dbReference>
<keyword evidence="1" id="KW-0732">Signal</keyword>
<reference evidence="2" key="2">
    <citation type="journal article" date="2021" name="PeerJ">
        <title>Extensive microbial diversity within the chicken gut microbiome revealed by metagenomics and culture.</title>
        <authorList>
            <person name="Gilroy R."/>
            <person name="Ravi A."/>
            <person name="Getino M."/>
            <person name="Pursley I."/>
            <person name="Horton D.L."/>
            <person name="Alikhan N.F."/>
            <person name="Baker D."/>
            <person name="Gharbi K."/>
            <person name="Hall N."/>
            <person name="Watson M."/>
            <person name="Adriaenssens E.M."/>
            <person name="Foster-Nyarko E."/>
            <person name="Jarju S."/>
            <person name="Secka A."/>
            <person name="Antonio M."/>
            <person name="Oren A."/>
            <person name="Chaudhuri R.R."/>
            <person name="La Ragione R."/>
            <person name="Hildebrand F."/>
            <person name="Pallen M.J."/>
        </authorList>
    </citation>
    <scope>NUCLEOTIDE SEQUENCE</scope>
    <source>
        <strain evidence="2">17073</strain>
    </source>
</reference>
<comment type="caution">
    <text evidence="2">The sequence shown here is derived from an EMBL/GenBank/DDBJ whole genome shotgun (WGS) entry which is preliminary data.</text>
</comment>
<accession>A0A9D1IL99</accession>
<dbReference type="Gene3D" id="3.40.390.70">
    <property type="match status" value="1"/>
</dbReference>
<proteinExistence type="predicted"/>
<feature type="chain" id="PRO_5038628913" description="Substrate import-associated zinc metallohydrolase lipoprotein" evidence="1">
    <location>
        <begin position="20"/>
        <end position="416"/>
    </location>
</feature>
<dbReference type="AlphaFoldDB" id="A0A9D1IL99"/>
<sequence length="416" mass="47540">MTKKYIFSAILLGCAAAFTACEDDLDPNSIFEEVSDELDPNSASYQLDKFLEDNYRAVYNLQFRYKMQDVGTDMNYNLIPATYANSVDLAVMTKFLWFDVYDKVVTSDPAFLKKYGPRIIHLIGSPAYNPANGTMILGLAEGGLKVSLFRVNEMDVTNFYTLNEFYFRTMHHEFAHILHQTKTYPQAFNQISTQFYDPMGWQDRNFDYCYSLGFTSDYASGQAREDFAETIANYITRTSSEFLPANPDGTKPMGQWEEMMDHAGRGWEQLIDEYGMPVTEEGSRKPVYACYYYYKDNIVSDENRTHATLDEVTETRDADGNVVSVTLNSNPNLTVYPVEDIDGVDGPAVIEQKVQIARDWFRDAWGIDLDELRAEVQRRQLSINEPWDANDPTGPTVLEHLRSQVYDIPAGENAMK</sequence>
<dbReference type="Proteomes" id="UP000824076">
    <property type="component" value="Unassembled WGS sequence"/>
</dbReference>
<dbReference type="Pfam" id="PF15890">
    <property type="entry name" value="Peptidase_Mx1"/>
    <property type="match status" value="1"/>
</dbReference>
<gene>
    <name evidence="2" type="ORF">IAD18_06835</name>
</gene>
<dbReference type="EMBL" id="DVMS01000194">
    <property type="protein sequence ID" value="HIU39362.1"/>
    <property type="molecule type" value="Genomic_DNA"/>
</dbReference>
<evidence type="ECO:0000313" key="2">
    <source>
        <dbReference type="EMBL" id="HIU39362.1"/>
    </source>
</evidence>